<dbReference type="SUPFAM" id="SSF52777">
    <property type="entry name" value="CoA-dependent acyltransferases"/>
    <property type="match status" value="2"/>
</dbReference>
<dbReference type="PANTHER" id="PTHR45527">
    <property type="entry name" value="NONRIBOSOMAL PEPTIDE SYNTHETASE"/>
    <property type="match status" value="1"/>
</dbReference>
<organism evidence="3">
    <name type="scientific">Streptomyces sp. SID12501</name>
    <dbReference type="NCBI Taxonomy" id="2706042"/>
    <lineage>
        <taxon>Bacteria</taxon>
        <taxon>Bacillati</taxon>
        <taxon>Actinomycetota</taxon>
        <taxon>Actinomycetes</taxon>
        <taxon>Kitasatosporales</taxon>
        <taxon>Streptomycetaceae</taxon>
        <taxon>Streptomyces</taxon>
    </lineage>
</organism>
<dbReference type="GO" id="GO:0003824">
    <property type="term" value="F:catalytic activity"/>
    <property type="evidence" value="ECO:0007669"/>
    <property type="project" value="InterPro"/>
</dbReference>
<dbReference type="EMBL" id="JAAGLU010000047">
    <property type="protein sequence ID" value="NEC91726.1"/>
    <property type="molecule type" value="Genomic_DNA"/>
</dbReference>
<dbReference type="Gene3D" id="1.10.10.1830">
    <property type="entry name" value="Non-ribosomal peptide synthase, adenylation domain"/>
    <property type="match status" value="1"/>
</dbReference>
<dbReference type="AlphaFoldDB" id="A0A6B3C5N7"/>
<dbReference type="Pfam" id="PF18563">
    <property type="entry name" value="TubC_N"/>
    <property type="match status" value="1"/>
</dbReference>
<reference evidence="3" key="1">
    <citation type="submission" date="2020-01" db="EMBL/GenBank/DDBJ databases">
        <title>Insect and environment-associated Actinomycetes.</title>
        <authorList>
            <person name="Currrie C."/>
            <person name="Chevrette M."/>
            <person name="Carlson C."/>
            <person name="Stubbendieck R."/>
            <person name="Wendt-Pienkowski E."/>
        </authorList>
    </citation>
    <scope>NUCLEOTIDE SEQUENCE</scope>
    <source>
        <strain evidence="3">SID12501</strain>
    </source>
</reference>
<feature type="domain" description="Condensation" evidence="1">
    <location>
        <begin position="72"/>
        <end position="384"/>
    </location>
</feature>
<comment type="caution">
    <text evidence="3">The sequence shown here is derived from an EMBL/GenBank/DDBJ whole genome shotgun (WGS) entry which is preliminary data.</text>
</comment>
<dbReference type="InterPro" id="IPR001242">
    <property type="entry name" value="Condensation_dom"/>
</dbReference>
<evidence type="ECO:0000259" key="1">
    <source>
        <dbReference type="Pfam" id="PF00668"/>
    </source>
</evidence>
<accession>A0A6B3C5N7</accession>
<evidence type="ECO:0008006" key="4">
    <source>
        <dbReference type="Google" id="ProtNLM"/>
    </source>
</evidence>
<evidence type="ECO:0000259" key="2">
    <source>
        <dbReference type="Pfam" id="PF18563"/>
    </source>
</evidence>
<dbReference type="Gene3D" id="3.30.559.30">
    <property type="entry name" value="Nonribosomal peptide synthetase, condensation domain"/>
    <property type="match status" value="1"/>
</dbReference>
<dbReference type="Gene3D" id="3.30.559.10">
    <property type="entry name" value="Chloramphenicol acetyltransferase-like domain"/>
    <property type="match status" value="1"/>
</dbReference>
<dbReference type="InterPro" id="IPR041464">
    <property type="entry name" value="TubC_N"/>
</dbReference>
<gene>
    <name evidence="3" type="ORF">G3I71_39390</name>
</gene>
<name>A0A6B3C5N7_9ACTN</name>
<evidence type="ECO:0000313" key="3">
    <source>
        <dbReference type="EMBL" id="NEC91726.1"/>
    </source>
</evidence>
<dbReference type="InterPro" id="IPR023213">
    <property type="entry name" value="CAT-like_dom_sf"/>
</dbReference>
<dbReference type="GO" id="GO:0044550">
    <property type="term" value="P:secondary metabolite biosynthetic process"/>
    <property type="evidence" value="ECO:0007669"/>
    <property type="project" value="TreeGrafter"/>
</dbReference>
<dbReference type="GO" id="GO:0005737">
    <property type="term" value="C:cytoplasm"/>
    <property type="evidence" value="ECO:0007669"/>
    <property type="project" value="TreeGrafter"/>
</dbReference>
<dbReference type="PANTHER" id="PTHR45527:SF1">
    <property type="entry name" value="FATTY ACID SYNTHASE"/>
    <property type="match status" value="1"/>
</dbReference>
<dbReference type="GO" id="GO:0043041">
    <property type="term" value="P:amino acid activation for nonribosomal peptide biosynthetic process"/>
    <property type="evidence" value="ECO:0007669"/>
    <property type="project" value="TreeGrafter"/>
</dbReference>
<sequence>MTAADAAGRLLGRLAADDVRLWAQDGYLHYDGPADVLPAPVLGELRTHREEILSQLAHPEVRTVPAGTEHARMWRSISTVPHPEVWTNAYYTATAVRIDLGILRHALADVVARHESLRCGFADQADGRLMLSVHRAAAGRVELLDAAPEEATDAQRLHDRCLRFAAEPLDLAAPPLLRLGVVRRDRGGEPDDVLVLAVHHLISDGVTLEILGAELGACYRSRLRGESPELPVPQSYVGFLEQERQWLTTESATAVEERAAQLAGAVAVLTFPPAPDADPDSVDNVSFTTLDEEESALFTLACQLARVSEFAVMLAALNVLATEVTGESDYVLAVSAACRTPEYAETVGLVRRHLPVRLRAEADDSWADLARRCLDALGDALDYPLLSLDAVRDQWMPQVSAEFPQLVVTHLPEMELGVDLGAGLALWEECPMPGARAGIGMIMRSDAGRVSGGFEVAGSIAGPETRQRWLDRYARLLVEAAQDMDAPIPSARRAGIASGGTA</sequence>
<dbReference type="GO" id="GO:0031177">
    <property type="term" value="F:phosphopantetheine binding"/>
    <property type="evidence" value="ECO:0007669"/>
    <property type="project" value="TreeGrafter"/>
</dbReference>
<feature type="domain" description="TubC N-terminal docking" evidence="2">
    <location>
        <begin position="10"/>
        <end position="56"/>
    </location>
</feature>
<dbReference type="RefSeq" id="WP_164322727.1">
    <property type="nucleotide sequence ID" value="NZ_JAAGLU010000047.1"/>
</dbReference>
<dbReference type="Pfam" id="PF00668">
    <property type="entry name" value="Condensation"/>
    <property type="match status" value="1"/>
</dbReference>
<protein>
    <recommendedName>
        <fullName evidence="4">Condensation domain-containing protein</fullName>
    </recommendedName>
</protein>
<dbReference type="GO" id="GO:0008610">
    <property type="term" value="P:lipid biosynthetic process"/>
    <property type="evidence" value="ECO:0007669"/>
    <property type="project" value="UniProtKB-ARBA"/>
</dbReference>
<proteinExistence type="predicted"/>
<dbReference type="InterPro" id="IPR044894">
    <property type="entry name" value="TubC_N_sf"/>
</dbReference>